<reference evidence="2" key="1">
    <citation type="thesis" date="2020" institute="ProQuest LLC" country="789 East Eisenhower Parkway, Ann Arbor, MI, USA">
        <title>Comparative Genomics and Chromosome Evolution.</title>
        <authorList>
            <person name="Mudd A.B."/>
        </authorList>
    </citation>
    <scope>NUCLEOTIDE SEQUENCE</scope>
    <source>
        <strain evidence="2">HN-11 Male</strain>
        <tissue evidence="2">Kidney and liver</tissue>
    </source>
</reference>
<comment type="caution">
    <text evidence="2">The sequence shown here is derived from an EMBL/GenBank/DDBJ whole genome shotgun (WGS) entry which is preliminary data.</text>
</comment>
<feature type="compositionally biased region" description="Polar residues" evidence="1">
    <location>
        <begin position="26"/>
        <end position="43"/>
    </location>
</feature>
<keyword evidence="3" id="KW-1185">Reference proteome</keyword>
<dbReference type="AlphaFoldDB" id="A0A8J6FNI0"/>
<dbReference type="Proteomes" id="UP000770717">
    <property type="component" value="Unassembled WGS sequence"/>
</dbReference>
<name>A0A8J6FNI0_ELECQ</name>
<feature type="region of interest" description="Disordered" evidence="1">
    <location>
        <begin position="26"/>
        <end position="45"/>
    </location>
</feature>
<evidence type="ECO:0000256" key="1">
    <source>
        <dbReference type="SAM" id="MobiDB-lite"/>
    </source>
</evidence>
<sequence length="72" mass="8213">MQENIFSKLKITFSLIKWKDGTQPCLQSQQPTSKNSFQQNTIGLTDIPSPTIPMNTQSTVHVHNKQKQLTTR</sequence>
<evidence type="ECO:0000313" key="2">
    <source>
        <dbReference type="EMBL" id="KAG9491498.1"/>
    </source>
</evidence>
<protein>
    <submittedName>
        <fullName evidence="2">Uncharacterized protein</fullName>
    </submittedName>
</protein>
<dbReference type="EMBL" id="WNTK01000001">
    <property type="protein sequence ID" value="KAG9491498.1"/>
    <property type="molecule type" value="Genomic_DNA"/>
</dbReference>
<evidence type="ECO:0000313" key="3">
    <source>
        <dbReference type="Proteomes" id="UP000770717"/>
    </source>
</evidence>
<accession>A0A8J6FNI0</accession>
<organism evidence="2 3">
    <name type="scientific">Eleutherodactylus coqui</name>
    <name type="common">Puerto Rican coqui</name>
    <dbReference type="NCBI Taxonomy" id="57060"/>
    <lineage>
        <taxon>Eukaryota</taxon>
        <taxon>Metazoa</taxon>
        <taxon>Chordata</taxon>
        <taxon>Craniata</taxon>
        <taxon>Vertebrata</taxon>
        <taxon>Euteleostomi</taxon>
        <taxon>Amphibia</taxon>
        <taxon>Batrachia</taxon>
        <taxon>Anura</taxon>
        <taxon>Neobatrachia</taxon>
        <taxon>Hyloidea</taxon>
        <taxon>Eleutherodactylidae</taxon>
        <taxon>Eleutherodactylinae</taxon>
        <taxon>Eleutherodactylus</taxon>
        <taxon>Eleutherodactylus</taxon>
    </lineage>
</organism>
<feature type="compositionally biased region" description="Polar residues" evidence="1">
    <location>
        <begin position="52"/>
        <end position="72"/>
    </location>
</feature>
<proteinExistence type="predicted"/>
<feature type="region of interest" description="Disordered" evidence="1">
    <location>
        <begin position="51"/>
        <end position="72"/>
    </location>
</feature>
<gene>
    <name evidence="2" type="ORF">GDO78_000153</name>
</gene>